<protein>
    <recommendedName>
        <fullName evidence="4">Dolichyl-phosphate-mannose-protein mannosyltransferase</fullName>
    </recommendedName>
</protein>
<proteinExistence type="predicted"/>
<accession>A0A1M6KPK3</accession>
<dbReference type="OrthoDB" id="5323771at2"/>
<keyword evidence="1" id="KW-1133">Transmembrane helix</keyword>
<evidence type="ECO:0000256" key="1">
    <source>
        <dbReference type="SAM" id="Phobius"/>
    </source>
</evidence>
<sequence>MSTTTMKNTFKHVDWTRFCDYVVVFVFASSLYAATLYNIGIYSPSSQRIVGLAFIVAIGIYGYFFRTGWRTALLAVAFIAAVLFGYGHLREFSYDGLNYHSAVALLLDRESAWSAGMRAPGGIFWAEHYPKAFEFFAYTAKVLTTHFNSGKSFTLLLSVPALICLMRLFQTAIQSARAAFLAAAACVYNPVAIGQLTTLYVDAAHYYCWTIFSINLLFAIRNRPYSAVQLGTALVLLVGSKMTGLVFAGVSVLVLFAAAFFGGEKRGFIGKHKVVIGQLAVWSFVAVAVIGYSPYIENIASGKHIFYPILGKDKVDIIVRQASPEFLSMNPLHRLFLSYFSVPSNCNACSNAQPSFSLSPEHLREAFIALHTADTRFAGFGPFFGVMLIIGVIPFFWKRKGADLLTIFLLATLAIVLIHPQSWWARYVPMLYAVPLLITAAFSTSRQQFHAIIVFAAMNSLLSAASVAGYIMLKQAHYKGAVAAVHEMCDQRPIRLTPSEMNWAFDLRDDNLPVATDNRPEQPECTVNFDQLMIMKK</sequence>
<feature type="transmembrane region" description="Helical" evidence="1">
    <location>
        <begin position="403"/>
        <end position="420"/>
    </location>
</feature>
<evidence type="ECO:0000313" key="3">
    <source>
        <dbReference type="Proteomes" id="UP000184395"/>
    </source>
</evidence>
<feature type="transmembrane region" description="Helical" evidence="1">
    <location>
        <begin position="451"/>
        <end position="473"/>
    </location>
</feature>
<reference evidence="2 3" key="1">
    <citation type="submission" date="2016-11" db="EMBL/GenBank/DDBJ databases">
        <authorList>
            <person name="Jaros S."/>
            <person name="Januszkiewicz K."/>
            <person name="Wedrychowicz H."/>
        </authorList>
    </citation>
    <scope>NUCLEOTIDE SEQUENCE [LARGE SCALE GENOMIC DNA]</scope>
    <source>
        <strain evidence="2 3">LMG 20594</strain>
    </source>
</reference>
<feature type="transmembrane region" description="Helical" evidence="1">
    <location>
        <begin position="21"/>
        <end position="42"/>
    </location>
</feature>
<gene>
    <name evidence="2" type="ORF">SAMN05192548_100426</name>
</gene>
<dbReference type="RefSeq" id="WP_073427506.1">
    <property type="nucleotide sequence ID" value="NZ_CADFGY010000001.1"/>
</dbReference>
<feature type="transmembrane region" description="Helical" evidence="1">
    <location>
        <begin position="178"/>
        <end position="197"/>
    </location>
</feature>
<feature type="transmembrane region" description="Helical" evidence="1">
    <location>
        <begin position="274"/>
        <end position="295"/>
    </location>
</feature>
<evidence type="ECO:0008006" key="4">
    <source>
        <dbReference type="Google" id="ProtNLM"/>
    </source>
</evidence>
<feature type="transmembrane region" description="Helical" evidence="1">
    <location>
        <begin position="152"/>
        <end position="169"/>
    </location>
</feature>
<feature type="transmembrane region" description="Helical" evidence="1">
    <location>
        <begin position="377"/>
        <end position="397"/>
    </location>
</feature>
<dbReference type="Proteomes" id="UP000184395">
    <property type="component" value="Unassembled WGS sequence"/>
</dbReference>
<feature type="transmembrane region" description="Helical" evidence="1">
    <location>
        <begin position="72"/>
        <end position="89"/>
    </location>
</feature>
<dbReference type="AlphaFoldDB" id="A0A1M6KPK3"/>
<organism evidence="2 3">
    <name type="scientific">Paraburkholderia terricola</name>
    <dbReference type="NCBI Taxonomy" id="169427"/>
    <lineage>
        <taxon>Bacteria</taxon>
        <taxon>Pseudomonadati</taxon>
        <taxon>Pseudomonadota</taxon>
        <taxon>Betaproteobacteria</taxon>
        <taxon>Burkholderiales</taxon>
        <taxon>Burkholderiaceae</taxon>
        <taxon>Paraburkholderia</taxon>
    </lineage>
</organism>
<name>A0A1M6KPK3_9BURK</name>
<evidence type="ECO:0000313" key="2">
    <source>
        <dbReference type="EMBL" id="SHJ60943.1"/>
    </source>
</evidence>
<dbReference type="EMBL" id="FRAB01000004">
    <property type="protein sequence ID" value="SHJ60943.1"/>
    <property type="molecule type" value="Genomic_DNA"/>
</dbReference>
<keyword evidence="1" id="KW-0472">Membrane</keyword>
<feature type="transmembrane region" description="Helical" evidence="1">
    <location>
        <begin position="48"/>
        <end position="65"/>
    </location>
</feature>
<feature type="transmembrane region" description="Helical" evidence="1">
    <location>
        <begin position="232"/>
        <end position="262"/>
    </location>
</feature>
<keyword evidence="1" id="KW-0812">Transmembrane</keyword>